<keyword evidence="1" id="KW-1133">Transmembrane helix</keyword>
<organism evidence="2 3">
    <name type="scientific">Brassica cretica</name>
    <name type="common">Mustard</name>
    <dbReference type="NCBI Taxonomy" id="69181"/>
    <lineage>
        <taxon>Eukaryota</taxon>
        <taxon>Viridiplantae</taxon>
        <taxon>Streptophyta</taxon>
        <taxon>Embryophyta</taxon>
        <taxon>Tracheophyta</taxon>
        <taxon>Spermatophyta</taxon>
        <taxon>Magnoliopsida</taxon>
        <taxon>eudicotyledons</taxon>
        <taxon>Gunneridae</taxon>
        <taxon>Pentapetalae</taxon>
        <taxon>rosids</taxon>
        <taxon>malvids</taxon>
        <taxon>Brassicales</taxon>
        <taxon>Brassicaceae</taxon>
        <taxon>Brassiceae</taxon>
        <taxon>Brassica</taxon>
    </lineage>
</organism>
<evidence type="ECO:0000313" key="2">
    <source>
        <dbReference type="EMBL" id="KAF3544115.1"/>
    </source>
</evidence>
<accession>A0ABQ7BWY9</accession>
<proteinExistence type="predicted"/>
<reference evidence="2 3" key="1">
    <citation type="journal article" date="2020" name="BMC Genomics">
        <title>Intraspecific diversification of the crop wild relative Brassica cretica Lam. using demographic model selection.</title>
        <authorList>
            <person name="Kioukis A."/>
            <person name="Michalopoulou V.A."/>
            <person name="Briers L."/>
            <person name="Pirintsos S."/>
            <person name="Studholme D.J."/>
            <person name="Pavlidis P."/>
            <person name="Sarris P.F."/>
        </authorList>
    </citation>
    <scope>NUCLEOTIDE SEQUENCE [LARGE SCALE GENOMIC DNA]</scope>
    <source>
        <strain evidence="3">cv. PFS-1207/04</strain>
    </source>
</reference>
<evidence type="ECO:0000313" key="3">
    <source>
        <dbReference type="Proteomes" id="UP000266723"/>
    </source>
</evidence>
<keyword evidence="1" id="KW-0812">Transmembrane</keyword>
<comment type="caution">
    <text evidence="2">The sequence shown here is derived from an EMBL/GenBank/DDBJ whole genome shotgun (WGS) entry which is preliminary data.</text>
</comment>
<protein>
    <submittedName>
        <fullName evidence="2">Uncharacterized protein</fullName>
    </submittedName>
</protein>
<gene>
    <name evidence="2" type="ORF">DY000_02001567</name>
</gene>
<sequence>MGATYRSDAMNSLAIYASERPPRATSPQRHPEVAFHLVFLLISYLFLYMINLKSNIGLRGIMEISE</sequence>
<feature type="transmembrane region" description="Helical" evidence="1">
    <location>
        <begin position="33"/>
        <end position="52"/>
    </location>
</feature>
<keyword evidence="3" id="KW-1185">Reference proteome</keyword>
<dbReference type="Proteomes" id="UP000266723">
    <property type="component" value="Unassembled WGS sequence"/>
</dbReference>
<keyword evidence="1" id="KW-0472">Membrane</keyword>
<name>A0ABQ7BWY9_BRACR</name>
<evidence type="ECO:0000256" key="1">
    <source>
        <dbReference type="SAM" id="Phobius"/>
    </source>
</evidence>
<dbReference type="EMBL" id="QGKV02000832">
    <property type="protein sequence ID" value="KAF3544115.1"/>
    <property type="molecule type" value="Genomic_DNA"/>
</dbReference>